<gene>
    <name evidence="2" type="ORF">FHS13_002113</name>
</gene>
<dbReference type="EMBL" id="JACHJO010000005">
    <property type="protein sequence ID" value="MBB6120162.1"/>
    <property type="molecule type" value="Genomic_DNA"/>
</dbReference>
<feature type="compositionally biased region" description="Basic and acidic residues" evidence="1">
    <location>
        <begin position="422"/>
        <end position="434"/>
    </location>
</feature>
<organism evidence="2 3">
    <name type="scientific">Nocardiopsis algeriensis</name>
    <dbReference type="NCBI Taxonomy" id="1478215"/>
    <lineage>
        <taxon>Bacteria</taxon>
        <taxon>Bacillati</taxon>
        <taxon>Actinomycetota</taxon>
        <taxon>Actinomycetes</taxon>
        <taxon>Streptosporangiales</taxon>
        <taxon>Nocardiopsidaceae</taxon>
        <taxon>Nocardiopsis</taxon>
    </lineage>
</organism>
<reference evidence="2 3" key="1">
    <citation type="submission" date="2020-08" db="EMBL/GenBank/DDBJ databases">
        <title>Genomic Encyclopedia of Type Strains, Phase III (KMG-III): the genomes of soil and plant-associated and newly described type strains.</title>
        <authorList>
            <person name="Whitman W."/>
        </authorList>
    </citation>
    <scope>NUCLEOTIDE SEQUENCE [LARGE SCALE GENOMIC DNA]</scope>
    <source>
        <strain evidence="2 3">CECT 8712</strain>
    </source>
</reference>
<accession>A0A841IPY0</accession>
<proteinExistence type="predicted"/>
<dbReference type="AlphaFoldDB" id="A0A841IPY0"/>
<dbReference type="Proteomes" id="UP000536604">
    <property type="component" value="Unassembled WGS sequence"/>
</dbReference>
<evidence type="ECO:0000256" key="1">
    <source>
        <dbReference type="SAM" id="MobiDB-lite"/>
    </source>
</evidence>
<keyword evidence="3" id="KW-1185">Reference proteome</keyword>
<evidence type="ECO:0000313" key="3">
    <source>
        <dbReference type="Proteomes" id="UP000536604"/>
    </source>
</evidence>
<sequence length="464" mass="49458">MSADSGSAVPDDVFDALARGGGGAAATAHLRAAHYGKHLLLVRRVLDASRGALHPDADRAARSWDVLAEVQDAHPAAVASVLGHPTVGVWARRTVLALEGRRREEPRVAVLSSLAAAAALRAGTALRTEVPLDGPTVALPSLGRAVVGGGDAVVEVAGGRALVTGERAVEVPADPHEDAPGWQALRRLSAEHGGRRLELLLDDQDPDRMPGTEAVARRLGGEELAWWGETLQGAWETLVEHHWTVAEEVAETVLALTPIPPSGRAHTSATPRHAYGNLGLSRPPDPLMLALTFAHEVQHIKLTALLDLVPLVLPDDGSRYYAPWRRDPRPAAGLLQGVYAHVGVAGFWRRHREAVTGTEALRACAGFAHWRRSALDAAHVLAASGRLTPQGERFLAAIERTLLRWQEEPVPEAAAEAARRAADRHLSQWREHNAGRTPVLLPGGTASAVPTREAYTAPAPEGRP</sequence>
<comment type="caution">
    <text evidence="2">The sequence shown here is derived from an EMBL/GenBank/DDBJ whole genome shotgun (WGS) entry which is preliminary data.</text>
</comment>
<dbReference type="InterPro" id="IPR026337">
    <property type="entry name" value="AKG_HExxH"/>
</dbReference>
<protein>
    <submittedName>
        <fullName evidence="2">HEXXH motif-containing protein</fullName>
    </submittedName>
</protein>
<dbReference type="RefSeq" id="WP_184290897.1">
    <property type="nucleotide sequence ID" value="NZ_JACHJO010000005.1"/>
</dbReference>
<name>A0A841IPY0_9ACTN</name>
<evidence type="ECO:0000313" key="2">
    <source>
        <dbReference type="EMBL" id="MBB6120162.1"/>
    </source>
</evidence>
<feature type="region of interest" description="Disordered" evidence="1">
    <location>
        <begin position="422"/>
        <end position="464"/>
    </location>
</feature>
<dbReference type="NCBIfam" id="TIGR04267">
    <property type="entry name" value="mod_HExxH"/>
    <property type="match status" value="1"/>
</dbReference>